<dbReference type="Pfam" id="PF13255">
    <property type="entry name" value="DUF4046"/>
    <property type="match status" value="2"/>
</dbReference>
<keyword evidence="3" id="KW-1185">Reference proteome</keyword>
<feature type="domain" description="DUF4046" evidence="1">
    <location>
        <begin position="7"/>
        <end position="92"/>
    </location>
</feature>
<evidence type="ECO:0000313" key="2">
    <source>
        <dbReference type="EMBL" id="MCM2534343.1"/>
    </source>
</evidence>
<sequence length="258" mass="31171">MVEREKVIKIFRDVLNGRRTRFPNHFFVGDQGKKYLAFLTCYLIEEYLGIPVEEIPRKVKAETLWNHRLRPAAHVCGWKDFIRVIENAYPGKFKSWEFNQVSNHYWRGENGRKRAIEVVRYIIEEKCKLAHHEIPLRINHRFFKDYGLGGILKSFGDSPYQVINAVYPGHFQPWEFANVPMNYWKNSENIKQMLDWFLFQKLGFSSYEEALIKLKRNDFFQYRLTGFFQRAFDLRLFKVQQWIREQKNIHDHLKSIND</sequence>
<comment type="caution">
    <text evidence="2">The sequence shown here is derived from an EMBL/GenBank/DDBJ whole genome shotgun (WGS) entry which is preliminary data.</text>
</comment>
<protein>
    <recommendedName>
        <fullName evidence="1">DUF4046 domain-containing protein</fullName>
    </recommendedName>
</protein>
<dbReference type="InterPro" id="IPR025119">
    <property type="entry name" value="DUF4046"/>
</dbReference>
<dbReference type="EMBL" id="JAMQCR010000002">
    <property type="protein sequence ID" value="MCM2534343.1"/>
    <property type="molecule type" value="Genomic_DNA"/>
</dbReference>
<name>A0ABT0WDK6_9BACI</name>
<evidence type="ECO:0000259" key="1">
    <source>
        <dbReference type="Pfam" id="PF13255"/>
    </source>
</evidence>
<dbReference type="Proteomes" id="UP001523262">
    <property type="component" value="Unassembled WGS sequence"/>
</dbReference>
<feature type="domain" description="DUF4046" evidence="1">
    <location>
        <begin position="97"/>
        <end position="170"/>
    </location>
</feature>
<reference evidence="2 3" key="1">
    <citation type="submission" date="2022-06" db="EMBL/GenBank/DDBJ databases">
        <authorList>
            <person name="Jeon C.O."/>
        </authorList>
    </citation>
    <scope>NUCLEOTIDE SEQUENCE [LARGE SCALE GENOMIC DNA]</scope>
    <source>
        <strain evidence="2 3">KCTC 13943</strain>
    </source>
</reference>
<accession>A0ABT0WDK6</accession>
<organism evidence="2 3">
    <name type="scientific">Neobacillus pocheonensis</name>
    <dbReference type="NCBI Taxonomy" id="363869"/>
    <lineage>
        <taxon>Bacteria</taxon>
        <taxon>Bacillati</taxon>
        <taxon>Bacillota</taxon>
        <taxon>Bacilli</taxon>
        <taxon>Bacillales</taxon>
        <taxon>Bacillaceae</taxon>
        <taxon>Neobacillus</taxon>
    </lineage>
</organism>
<gene>
    <name evidence="2" type="ORF">NDK43_20820</name>
</gene>
<proteinExistence type="predicted"/>
<evidence type="ECO:0000313" key="3">
    <source>
        <dbReference type="Proteomes" id="UP001523262"/>
    </source>
</evidence>